<name>A0A8D8NMQ2_CULPI</name>
<protein>
    <submittedName>
        <fullName evidence="1">(northern house mosquito) hypothetical protein</fullName>
    </submittedName>
</protein>
<proteinExistence type="predicted"/>
<evidence type="ECO:0000313" key="1">
    <source>
        <dbReference type="EMBL" id="CAG6570368.1"/>
    </source>
</evidence>
<accession>A0A8D8NMQ2</accession>
<sequence>MAPISIDSVAPITLGDLLTQINELTARLQDLPDRLNRMEQLASSGCASCQTKLAPLDSLPARLDRLGANVTRVLSICQPDVRQQSERNKIERLVEELMRARLSLVPEEDLV</sequence>
<organism evidence="1">
    <name type="scientific">Culex pipiens</name>
    <name type="common">House mosquito</name>
    <dbReference type="NCBI Taxonomy" id="7175"/>
    <lineage>
        <taxon>Eukaryota</taxon>
        <taxon>Metazoa</taxon>
        <taxon>Ecdysozoa</taxon>
        <taxon>Arthropoda</taxon>
        <taxon>Hexapoda</taxon>
        <taxon>Insecta</taxon>
        <taxon>Pterygota</taxon>
        <taxon>Neoptera</taxon>
        <taxon>Endopterygota</taxon>
        <taxon>Diptera</taxon>
        <taxon>Nematocera</taxon>
        <taxon>Culicoidea</taxon>
        <taxon>Culicidae</taxon>
        <taxon>Culicinae</taxon>
        <taxon>Culicini</taxon>
        <taxon>Culex</taxon>
        <taxon>Culex</taxon>
    </lineage>
</organism>
<reference evidence="1" key="1">
    <citation type="submission" date="2021-05" db="EMBL/GenBank/DDBJ databases">
        <authorList>
            <person name="Alioto T."/>
            <person name="Alioto T."/>
            <person name="Gomez Garrido J."/>
        </authorList>
    </citation>
    <scope>NUCLEOTIDE SEQUENCE</scope>
</reference>
<dbReference type="EMBL" id="HBUE01178128">
    <property type="protein sequence ID" value="CAG6518821.1"/>
    <property type="molecule type" value="Transcribed_RNA"/>
</dbReference>
<dbReference type="AlphaFoldDB" id="A0A8D8NMQ2"/>
<dbReference type="EMBL" id="HBUE01283691">
    <property type="protein sequence ID" value="CAG6570368.1"/>
    <property type="molecule type" value="Transcribed_RNA"/>
</dbReference>